<dbReference type="FunFam" id="3.10.450.10:FF:000001">
    <property type="entry name" value="Cystatin-A"/>
    <property type="match status" value="1"/>
</dbReference>
<evidence type="ECO:0000256" key="3">
    <source>
        <dbReference type="ARBA" id="ARBA00022490"/>
    </source>
</evidence>
<accession>A0A3P9Q7Y5</accession>
<dbReference type="InterPro" id="IPR001713">
    <property type="entry name" value="Prot_inh_stefin"/>
</dbReference>
<evidence type="ECO:0000256" key="2">
    <source>
        <dbReference type="ARBA" id="ARBA00009403"/>
    </source>
</evidence>
<dbReference type="AlphaFoldDB" id="A0A3P9Q7Y5"/>
<dbReference type="InterPro" id="IPR000010">
    <property type="entry name" value="Cystatin_dom"/>
</dbReference>
<dbReference type="Proteomes" id="UP000242638">
    <property type="component" value="Unassembled WGS sequence"/>
</dbReference>
<dbReference type="STRING" id="8081.ENSPREP00000030109"/>
<dbReference type="GO" id="GO:0004869">
    <property type="term" value="F:cysteine-type endopeptidase inhibitor activity"/>
    <property type="evidence" value="ECO:0007669"/>
    <property type="project" value="UniProtKB-KW"/>
</dbReference>
<dbReference type="CDD" id="cd00042">
    <property type="entry name" value="CY"/>
    <property type="match status" value="1"/>
</dbReference>
<evidence type="ECO:0000256" key="5">
    <source>
        <dbReference type="ARBA" id="ARBA00022704"/>
    </source>
</evidence>
<dbReference type="Gene3D" id="3.10.450.10">
    <property type="match status" value="1"/>
</dbReference>
<dbReference type="PANTHER" id="PTHR11414:SF21">
    <property type="entry name" value="CYSTATIN 14A, TANDEM DUPLICATE 1-RELATED"/>
    <property type="match status" value="1"/>
</dbReference>
<dbReference type="GeneTree" id="ENSGT01030000235167"/>
<reference evidence="11" key="1">
    <citation type="submission" date="2013-11" db="EMBL/GenBank/DDBJ databases">
        <title>The genomic landscape of the Guanapo guppy.</title>
        <authorList>
            <person name="Kuenstner A."/>
            <person name="Dreyer C."/>
        </authorList>
    </citation>
    <scope>NUCLEOTIDE SEQUENCE</scope>
    <source>
        <strain evidence="11">Guanapo</strain>
    </source>
</reference>
<dbReference type="Bgee" id="ENSPREG00000020377">
    <property type="expression patterns" value="Expressed in caudal fin and 1 other cell type or tissue"/>
</dbReference>
<evidence type="ECO:0000256" key="7">
    <source>
        <dbReference type="ARBA" id="ARBA00040677"/>
    </source>
</evidence>
<evidence type="ECO:0000313" key="10">
    <source>
        <dbReference type="Ensembl" id="ENSPREP00000030109.1"/>
    </source>
</evidence>
<evidence type="ECO:0000259" key="9">
    <source>
        <dbReference type="Pfam" id="PF00031"/>
    </source>
</evidence>
<reference evidence="10" key="3">
    <citation type="submission" date="2025-09" db="UniProtKB">
        <authorList>
            <consortium name="Ensembl"/>
        </authorList>
    </citation>
    <scope>IDENTIFICATION</scope>
    <source>
        <strain evidence="10">Guanapo</strain>
    </source>
</reference>
<evidence type="ECO:0000256" key="1">
    <source>
        <dbReference type="ARBA" id="ARBA00004496"/>
    </source>
</evidence>
<keyword evidence="6" id="KW-0391">Immunity</keyword>
<feature type="domain" description="Cystatin" evidence="9">
    <location>
        <begin position="8"/>
        <end position="95"/>
    </location>
</feature>
<reference evidence="10" key="2">
    <citation type="submission" date="2025-08" db="UniProtKB">
        <authorList>
            <consortium name="Ensembl"/>
        </authorList>
    </citation>
    <scope>IDENTIFICATION</scope>
    <source>
        <strain evidence="10">Guanapo</strain>
    </source>
</reference>
<evidence type="ECO:0000313" key="11">
    <source>
        <dbReference type="Proteomes" id="UP000242638"/>
    </source>
</evidence>
<keyword evidence="11" id="KW-1185">Reference proteome</keyword>
<dbReference type="GO" id="GO:0071220">
    <property type="term" value="P:cellular response to bacterial lipoprotein"/>
    <property type="evidence" value="ECO:0007669"/>
    <property type="project" value="UniProtKB-ARBA"/>
</dbReference>
<dbReference type="SUPFAM" id="SSF54403">
    <property type="entry name" value="Cystatin/monellin"/>
    <property type="match status" value="1"/>
</dbReference>
<dbReference type="PRINTS" id="PR00295">
    <property type="entry name" value="STEFINA"/>
</dbReference>
<organism evidence="10 11">
    <name type="scientific">Poecilia reticulata</name>
    <name type="common">Guppy</name>
    <name type="synonym">Acanthophacelus reticulatus</name>
    <dbReference type="NCBI Taxonomy" id="8081"/>
    <lineage>
        <taxon>Eukaryota</taxon>
        <taxon>Metazoa</taxon>
        <taxon>Chordata</taxon>
        <taxon>Craniata</taxon>
        <taxon>Vertebrata</taxon>
        <taxon>Euteleostomi</taxon>
        <taxon>Actinopterygii</taxon>
        <taxon>Neopterygii</taxon>
        <taxon>Teleostei</taxon>
        <taxon>Neoteleostei</taxon>
        <taxon>Acanthomorphata</taxon>
        <taxon>Ovalentaria</taxon>
        <taxon>Atherinomorphae</taxon>
        <taxon>Cyprinodontiformes</taxon>
        <taxon>Poeciliidae</taxon>
        <taxon>Poeciliinae</taxon>
        <taxon>Poecilia</taxon>
    </lineage>
</organism>
<dbReference type="Pfam" id="PF00031">
    <property type="entry name" value="Cystatin"/>
    <property type="match status" value="1"/>
</dbReference>
<proteinExistence type="inferred from homology"/>
<dbReference type="Ensembl" id="ENSPRET00000030450.1">
    <property type="protein sequence ID" value="ENSPREP00000030109.1"/>
    <property type="gene ID" value="ENSPREG00000020377.1"/>
</dbReference>
<evidence type="ECO:0000256" key="8">
    <source>
        <dbReference type="ARBA" id="ARBA00041437"/>
    </source>
</evidence>
<sequence>CESERMTGQWTEITPATEETQKICDMVKSDAETKWTKQSYEIFKAIEYRAQPVSGTNFLIKVHAGGSEYLHIYAYQSSPTRGEIKTLLKRVEKHKEGDPLEPIRPLN</sequence>
<name>A0A3P9Q7Y5_POERE</name>
<keyword evidence="4" id="KW-0646">Protease inhibitor</keyword>
<keyword evidence="5" id="KW-0789">Thiol protease inhibitor</keyword>
<dbReference type="PANTHER" id="PTHR11414">
    <property type="entry name" value="CYSTATIN FAMILY MEMBER"/>
    <property type="match status" value="1"/>
</dbReference>
<comment type="subcellular location">
    <subcellularLocation>
        <location evidence="1">Cytoplasm</location>
    </subcellularLocation>
</comment>
<protein>
    <recommendedName>
        <fullName evidence="7">Cystatin-B</fullName>
    </recommendedName>
    <alternativeName>
        <fullName evidence="8">Stefin-B</fullName>
    </alternativeName>
</protein>
<keyword evidence="3" id="KW-0963">Cytoplasm</keyword>
<dbReference type="InterPro" id="IPR046350">
    <property type="entry name" value="Cystatin_sf"/>
</dbReference>
<evidence type="ECO:0000256" key="6">
    <source>
        <dbReference type="ARBA" id="ARBA00022859"/>
    </source>
</evidence>
<dbReference type="GO" id="GO:0005829">
    <property type="term" value="C:cytosol"/>
    <property type="evidence" value="ECO:0007669"/>
    <property type="project" value="TreeGrafter"/>
</dbReference>
<comment type="similarity">
    <text evidence="2">Belongs to the cystatin family.</text>
</comment>
<dbReference type="GO" id="GO:0002376">
    <property type="term" value="P:immune system process"/>
    <property type="evidence" value="ECO:0007669"/>
    <property type="project" value="UniProtKB-KW"/>
</dbReference>
<evidence type="ECO:0000256" key="4">
    <source>
        <dbReference type="ARBA" id="ARBA00022690"/>
    </source>
</evidence>